<organism evidence="1 2">
    <name type="scientific">Leuconostoc pseudomesenteroides</name>
    <dbReference type="NCBI Taxonomy" id="33968"/>
    <lineage>
        <taxon>Bacteria</taxon>
        <taxon>Bacillati</taxon>
        <taxon>Bacillota</taxon>
        <taxon>Bacilli</taxon>
        <taxon>Lactobacillales</taxon>
        <taxon>Lactobacillaceae</taxon>
        <taxon>Leuconostoc</taxon>
    </lineage>
</organism>
<sequence length="186" mass="21099">MTHTMQQVTMLDIANNIDKKLTFIDFNIDGELFPQQPQSNSLFSKVLASNPFPIGLLELKNDEIKIGDETKHVFATFSINQITFLEIGIYRSAVRTAPLALLSSRYTLYVHLVANEKPFFMLNDDIQALGKLVSSLNLKKIHLVDEMNLMKHLAQLDELDNQLFEVLAKDTKFFMPLQIAGSNARV</sequence>
<dbReference type="AlphaFoldDB" id="A0A1X0VBZ6"/>
<gene>
    <name evidence="1" type="ORF">BMR96_08205</name>
</gene>
<comment type="caution">
    <text evidence="1">The sequence shown here is derived from an EMBL/GenBank/DDBJ whole genome shotgun (WGS) entry which is preliminary data.</text>
</comment>
<evidence type="ECO:0000313" key="2">
    <source>
        <dbReference type="Proteomes" id="UP000192288"/>
    </source>
</evidence>
<reference evidence="1 2" key="1">
    <citation type="journal article" date="2017" name="Front. Microbiol.">
        <title>Genomic Characterization of Dairy Associated Leuconostoc Species and Diversity of Leuconostocs in Undefined Mixed Mesophilic Starter Cultures.</title>
        <authorList>
            <person name="Frantzen C.A."/>
            <person name="Kot W."/>
            <person name="Pedersen T.B."/>
            <person name="Ardo Y.M."/>
            <person name="Broadbent J.R."/>
            <person name="Neve H."/>
            <person name="Hansen L.H."/>
            <person name="Dal Bello F."/>
            <person name="Ostlie H.M."/>
            <person name="Kleppen H.P."/>
            <person name="Vogensen F.K."/>
            <person name="Holo H."/>
        </authorList>
    </citation>
    <scope>NUCLEOTIDE SEQUENCE [LARGE SCALE GENOMIC DNA]</scope>
    <source>
        <strain evidence="1 2">LMGCF08</strain>
    </source>
</reference>
<proteinExistence type="predicted"/>
<dbReference type="Proteomes" id="UP000192288">
    <property type="component" value="Unassembled WGS sequence"/>
</dbReference>
<dbReference type="EMBL" id="MPLS01000034">
    <property type="protein sequence ID" value="ORI97255.1"/>
    <property type="molecule type" value="Genomic_DNA"/>
</dbReference>
<evidence type="ECO:0000313" key="1">
    <source>
        <dbReference type="EMBL" id="ORI97255.1"/>
    </source>
</evidence>
<accession>A0A1X0VBZ6</accession>
<dbReference type="RefSeq" id="WP_080519341.1">
    <property type="nucleotide sequence ID" value="NZ_MPLS01000034.1"/>
</dbReference>
<name>A0A1X0VBZ6_LEUPS</name>
<protein>
    <submittedName>
        <fullName evidence="1">Uncharacterized protein</fullName>
    </submittedName>
</protein>